<dbReference type="EMBL" id="KV011834">
    <property type="protein sequence ID" value="KZV25809.1"/>
    <property type="molecule type" value="Genomic_DNA"/>
</dbReference>
<dbReference type="PROSITE" id="PS50994">
    <property type="entry name" value="INTEGRASE"/>
    <property type="match status" value="1"/>
</dbReference>
<evidence type="ECO:0000259" key="1">
    <source>
        <dbReference type="PROSITE" id="PS50013"/>
    </source>
</evidence>
<dbReference type="InterPro" id="IPR036397">
    <property type="entry name" value="RNaseH_sf"/>
</dbReference>
<dbReference type="InterPro" id="IPR001584">
    <property type="entry name" value="Integrase_cat-core"/>
</dbReference>
<accession>A0A2Z7B2E4</accession>
<dbReference type="Pfam" id="PF24626">
    <property type="entry name" value="SH3_Tf2-1"/>
    <property type="match status" value="1"/>
</dbReference>
<evidence type="ECO:0000313" key="3">
    <source>
        <dbReference type="EMBL" id="KZV25809.1"/>
    </source>
</evidence>
<sequence>MGTKLTFSTAFHPQTDGQSERVIQTLEDLLRACVLDYADSWDSKLPLVEFTYNNSYQDSIEMAPYEALYGRKCRSPIHLDDAGERSEIGPDIIEQTAEAIKRIRDRMKTAQSRQKSYADSHRRDLNFEIGDHIFLKIAPMKGVMRFGRKGKLSPIFIGPFQILERIGTLAYRLALPPELSAVHNVFHVSALRKYIANPSHVLRHEPIQLSSDLTYEEFPEKILSRENRKLRNRTIPMIMIQWANHSEREATWEVESDMQTIPRFV</sequence>
<dbReference type="PANTHER" id="PTHR46148:SF60">
    <property type="entry name" value="CHROMO DOMAIN-CONTAINING PROTEIN"/>
    <property type="match status" value="1"/>
</dbReference>
<dbReference type="InterPro" id="IPR000953">
    <property type="entry name" value="Chromo/chromo_shadow_dom"/>
</dbReference>
<dbReference type="Gene3D" id="3.30.420.10">
    <property type="entry name" value="Ribonuclease H-like superfamily/Ribonuclease H"/>
    <property type="match status" value="1"/>
</dbReference>
<dbReference type="OrthoDB" id="1909122at2759"/>
<evidence type="ECO:0000259" key="2">
    <source>
        <dbReference type="PROSITE" id="PS50994"/>
    </source>
</evidence>
<name>A0A2Z7B2E4_9LAMI</name>
<reference evidence="3 4" key="1">
    <citation type="journal article" date="2015" name="Proc. Natl. Acad. Sci. U.S.A.">
        <title>The resurrection genome of Boea hygrometrica: A blueprint for survival of dehydration.</title>
        <authorList>
            <person name="Xiao L."/>
            <person name="Yang G."/>
            <person name="Zhang L."/>
            <person name="Yang X."/>
            <person name="Zhao S."/>
            <person name="Ji Z."/>
            <person name="Zhou Q."/>
            <person name="Hu M."/>
            <person name="Wang Y."/>
            <person name="Chen M."/>
            <person name="Xu Y."/>
            <person name="Jin H."/>
            <person name="Xiao X."/>
            <person name="Hu G."/>
            <person name="Bao F."/>
            <person name="Hu Y."/>
            <person name="Wan P."/>
            <person name="Li L."/>
            <person name="Deng X."/>
            <person name="Kuang T."/>
            <person name="Xiang C."/>
            <person name="Zhu J.K."/>
            <person name="Oliver M.J."/>
            <person name="He Y."/>
        </authorList>
    </citation>
    <scope>NUCLEOTIDE SEQUENCE [LARGE SCALE GENOMIC DNA]</scope>
    <source>
        <strain evidence="4">cv. XS01</strain>
    </source>
</reference>
<feature type="domain" description="Chromo" evidence="1">
    <location>
        <begin position="217"/>
        <end position="265"/>
    </location>
</feature>
<dbReference type="GO" id="GO:0015074">
    <property type="term" value="P:DNA integration"/>
    <property type="evidence" value="ECO:0007669"/>
    <property type="project" value="InterPro"/>
</dbReference>
<dbReference type="InterPro" id="IPR016197">
    <property type="entry name" value="Chromo-like_dom_sf"/>
</dbReference>
<dbReference type="SUPFAM" id="SSF53098">
    <property type="entry name" value="Ribonuclease H-like"/>
    <property type="match status" value="1"/>
</dbReference>
<feature type="domain" description="Integrase catalytic" evidence="2">
    <location>
        <begin position="1"/>
        <end position="72"/>
    </location>
</feature>
<keyword evidence="4" id="KW-1185">Reference proteome</keyword>
<dbReference type="GO" id="GO:0003676">
    <property type="term" value="F:nucleic acid binding"/>
    <property type="evidence" value="ECO:0007669"/>
    <property type="project" value="InterPro"/>
</dbReference>
<organism evidence="3 4">
    <name type="scientific">Dorcoceras hygrometricum</name>
    <dbReference type="NCBI Taxonomy" id="472368"/>
    <lineage>
        <taxon>Eukaryota</taxon>
        <taxon>Viridiplantae</taxon>
        <taxon>Streptophyta</taxon>
        <taxon>Embryophyta</taxon>
        <taxon>Tracheophyta</taxon>
        <taxon>Spermatophyta</taxon>
        <taxon>Magnoliopsida</taxon>
        <taxon>eudicotyledons</taxon>
        <taxon>Gunneridae</taxon>
        <taxon>Pentapetalae</taxon>
        <taxon>asterids</taxon>
        <taxon>lamiids</taxon>
        <taxon>Lamiales</taxon>
        <taxon>Gesneriaceae</taxon>
        <taxon>Didymocarpoideae</taxon>
        <taxon>Trichosporeae</taxon>
        <taxon>Loxocarpinae</taxon>
        <taxon>Dorcoceras</taxon>
    </lineage>
</organism>
<dbReference type="InterPro" id="IPR056924">
    <property type="entry name" value="SH3_Tf2-1"/>
</dbReference>
<dbReference type="PANTHER" id="PTHR46148">
    <property type="entry name" value="CHROMO DOMAIN-CONTAINING PROTEIN"/>
    <property type="match status" value="1"/>
</dbReference>
<proteinExistence type="predicted"/>
<protein>
    <submittedName>
        <fullName evidence="3">Retrotransposon protein, Ty3-gypsy subclass</fullName>
    </submittedName>
</protein>
<dbReference type="PROSITE" id="PS50013">
    <property type="entry name" value="CHROMO_2"/>
    <property type="match status" value="1"/>
</dbReference>
<dbReference type="SUPFAM" id="SSF54160">
    <property type="entry name" value="Chromo domain-like"/>
    <property type="match status" value="1"/>
</dbReference>
<dbReference type="InterPro" id="IPR012337">
    <property type="entry name" value="RNaseH-like_sf"/>
</dbReference>
<gene>
    <name evidence="3" type="ORF">F511_27872</name>
</gene>
<dbReference type="AlphaFoldDB" id="A0A2Z7B2E4"/>
<evidence type="ECO:0000313" key="4">
    <source>
        <dbReference type="Proteomes" id="UP000250235"/>
    </source>
</evidence>
<dbReference type="Proteomes" id="UP000250235">
    <property type="component" value="Unassembled WGS sequence"/>
</dbReference>